<keyword evidence="1" id="KW-0805">Transcription regulation</keyword>
<dbReference type="EMBL" id="CP032829">
    <property type="protein sequence ID" value="AYJ87732.1"/>
    <property type="molecule type" value="Genomic_DNA"/>
</dbReference>
<keyword evidence="3" id="KW-0804">Transcription</keyword>
<evidence type="ECO:0000313" key="6">
    <source>
        <dbReference type="Proteomes" id="UP000276254"/>
    </source>
</evidence>
<dbReference type="GO" id="GO:0006355">
    <property type="term" value="P:regulation of DNA-templated transcription"/>
    <property type="evidence" value="ECO:0007669"/>
    <property type="project" value="InterPro"/>
</dbReference>
<dbReference type="PANTHER" id="PTHR44688">
    <property type="entry name" value="DNA-BINDING TRANSCRIPTIONAL ACTIVATOR DEVR_DOSR"/>
    <property type="match status" value="1"/>
</dbReference>
<protein>
    <submittedName>
        <fullName evidence="5">LuxR family transcriptional regulator</fullName>
    </submittedName>
</protein>
<dbReference type="SMART" id="SM00421">
    <property type="entry name" value="HTH_LUXR"/>
    <property type="match status" value="1"/>
</dbReference>
<sequence>MAIDEDQSSIFSRLVLSLNASILEGEPWHDFLLLLRDHLNAKHATLILTPPHDPGRGIMITPTAPPAQVRRYLERFLAIDPFVGLPEGQVVALFEFVGEERLKGSEYYRDWFADIDGSHVLGVDVASASGFEARLRVTRAPGGGPFDQDERAHLKSLVPHLRQSIEIYRGLATSRGEEALIAGTVEEFAVGTVWLDHSLNVLRVNPIAATILAEADGIALVGKRLAMSQVTAEKRFRSWLEAALNPGSDGRLFPAARLSGRRDLCIVARRIDVPKFMHTGTTPALALLLGDPERPHRIDGQALRELFALTPTEALITASVANGSSVSEVALELAITENTVRAHLRSIFSKTGVSRQPQLVHLVHTSLPLNSPDAVSSD</sequence>
<dbReference type="Gene3D" id="1.10.10.10">
    <property type="entry name" value="Winged helix-like DNA-binding domain superfamily/Winged helix DNA-binding domain"/>
    <property type="match status" value="1"/>
</dbReference>
<proteinExistence type="predicted"/>
<feature type="domain" description="HTH luxR-type" evidence="4">
    <location>
        <begin position="302"/>
        <end position="367"/>
    </location>
</feature>
<dbReference type="PROSITE" id="PS00622">
    <property type="entry name" value="HTH_LUXR_1"/>
    <property type="match status" value="1"/>
</dbReference>
<evidence type="ECO:0000313" key="5">
    <source>
        <dbReference type="EMBL" id="AYJ87732.1"/>
    </source>
</evidence>
<dbReference type="Pfam" id="PF00196">
    <property type="entry name" value="GerE"/>
    <property type="match status" value="1"/>
</dbReference>
<reference evidence="5 6" key="1">
    <citation type="submission" date="2018-09" db="EMBL/GenBank/DDBJ databases">
        <title>Sphingomonas peninsula sp. nov., isolated from fildes peninsula, Antarctic soil.</title>
        <authorList>
            <person name="Yingchao G."/>
        </authorList>
    </citation>
    <scope>NUCLEOTIDE SEQUENCE [LARGE SCALE GENOMIC DNA]</scope>
    <source>
        <strain evidence="5 6">YZ-8</strain>
    </source>
</reference>
<dbReference type="InterPro" id="IPR016032">
    <property type="entry name" value="Sig_transdc_resp-reg_C-effctor"/>
</dbReference>
<dbReference type="KEGG" id="spha:D3Y57_19635"/>
<dbReference type="CDD" id="cd06170">
    <property type="entry name" value="LuxR_C_like"/>
    <property type="match status" value="1"/>
</dbReference>
<keyword evidence="2" id="KW-0238">DNA-binding</keyword>
<dbReference type="AlphaFoldDB" id="A0A494TK00"/>
<dbReference type="Proteomes" id="UP000276254">
    <property type="component" value="Chromosome"/>
</dbReference>
<evidence type="ECO:0000259" key="4">
    <source>
        <dbReference type="PROSITE" id="PS50043"/>
    </source>
</evidence>
<evidence type="ECO:0000256" key="1">
    <source>
        <dbReference type="ARBA" id="ARBA00023015"/>
    </source>
</evidence>
<gene>
    <name evidence="5" type="ORF">D3Y57_19635</name>
</gene>
<keyword evidence="6" id="KW-1185">Reference proteome</keyword>
<accession>A0A494TK00</accession>
<evidence type="ECO:0000256" key="2">
    <source>
        <dbReference type="ARBA" id="ARBA00023125"/>
    </source>
</evidence>
<dbReference type="RefSeq" id="WP_121155409.1">
    <property type="nucleotide sequence ID" value="NZ_CP032829.1"/>
</dbReference>
<dbReference type="GO" id="GO:0003677">
    <property type="term" value="F:DNA binding"/>
    <property type="evidence" value="ECO:0007669"/>
    <property type="project" value="UniProtKB-KW"/>
</dbReference>
<dbReference type="InterPro" id="IPR036388">
    <property type="entry name" value="WH-like_DNA-bd_sf"/>
</dbReference>
<dbReference type="PANTHER" id="PTHR44688:SF16">
    <property type="entry name" value="DNA-BINDING TRANSCRIPTIONAL ACTIVATOR DEVR_DOSR"/>
    <property type="match status" value="1"/>
</dbReference>
<dbReference type="InterPro" id="IPR000792">
    <property type="entry name" value="Tscrpt_reg_LuxR_C"/>
</dbReference>
<dbReference type="SUPFAM" id="SSF46894">
    <property type="entry name" value="C-terminal effector domain of the bipartite response regulators"/>
    <property type="match status" value="1"/>
</dbReference>
<dbReference type="PRINTS" id="PR00038">
    <property type="entry name" value="HTHLUXR"/>
</dbReference>
<dbReference type="OrthoDB" id="5497412at2"/>
<organism evidence="5 6">
    <name type="scientific">Sphingomonas paeninsulae</name>
    <dbReference type="NCBI Taxonomy" id="2319844"/>
    <lineage>
        <taxon>Bacteria</taxon>
        <taxon>Pseudomonadati</taxon>
        <taxon>Pseudomonadota</taxon>
        <taxon>Alphaproteobacteria</taxon>
        <taxon>Sphingomonadales</taxon>
        <taxon>Sphingomonadaceae</taxon>
        <taxon>Sphingomonas</taxon>
    </lineage>
</organism>
<evidence type="ECO:0000256" key="3">
    <source>
        <dbReference type="ARBA" id="ARBA00023163"/>
    </source>
</evidence>
<dbReference type="PROSITE" id="PS50043">
    <property type="entry name" value="HTH_LUXR_2"/>
    <property type="match status" value="1"/>
</dbReference>
<name>A0A494TK00_SPHPE</name>